<evidence type="ECO:0000313" key="1">
    <source>
        <dbReference type="EMBL" id="KAK3717631.1"/>
    </source>
</evidence>
<dbReference type="Proteomes" id="UP001281147">
    <property type="component" value="Unassembled WGS sequence"/>
</dbReference>
<organism evidence="1 2">
    <name type="scientific">Vermiconidia calcicola</name>
    <dbReference type="NCBI Taxonomy" id="1690605"/>
    <lineage>
        <taxon>Eukaryota</taxon>
        <taxon>Fungi</taxon>
        <taxon>Dikarya</taxon>
        <taxon>Ascomycota</taxon>
        <taxon>Pezizomycotina</taxon>
        <taxon>Dothideomycetes</taxon>
        <taxon>Dothideomycetidae</taxon>
        <taxon>Mycosphaerellales</taxon>
        <taxon>Extremaceae</taxon>
        <taxon>Vermiconidia</taxon>
    </lineage>
</organism>
<accession>A0ACC3NIY4</accession>
<protein>
    <submittedName>
        <fullName evidence="1">Uncharacterized protein</fullName>
    </submittedName>
</protein>
<sequence length="303" mass="33885">MGLKTYHVSSSEKGLSSVTTLIVGSKAAALIDPPFLVPDAEAVVAFVKQKTTVPLKCVFVTHHHPDHYFSANPILDAFPESQLFAAPYVCAGIDREYDEKVKYWPSVFGKENVPSKPTKPTPFHPSLFVLDGNVDSPVVLLGPLQGDSVDHTLFWLPTERTIICGDAVYARSTHVWVEEVETLQIYDAWIKTLDLIEALEPEKVIPGHIEEAWELDAKADLAHNRKYLELFAEKVTHASKKPGVEELYETFKNAFPQANKNLDFFLGHLSNTHGSGGKVWEENRLHNVGARTKEQLEAYYFTA</sequence>
<proteinExistence type="predicted"/>
<gene>
    <name evidence="1" type="ORF">LTR37_005698</name>
</gene>
<name>A0ACC3NIY4_9PEZI</name>
<reference evidence="1" key="1">
    <citation type="submission" date="2023-07" db="EMBL/GenBank/DDBJ databases">
        <title>Black Yeasts Isolated from many extreme environments.</title>
        <authorList>
            <person name="Coleine C."/>
            <person name="Stajich J.E."/>
            <person name="Selbmann L."/>
        </authorList>
    </citation>
    <scope>NUCLEOTIDE SEQUENCE</scope>
    <source>
        <strain evidence="1">CCFEE 5714</strain>
    </source>
</reference>
<keyword evidence="2" id="KW-1185">Reference proteome</keyword>
<comment type="caution">
    <text evidence="1">The sequence shown here is derived from an EMBL/GenBank/DDBJ whole genome shotgun (WGS) entry which is preliminary data.</text>
</comment>
<dbReference type="EMBL" id="JAUTXU010000036">
    <property type="protein sequence ID" value="KAK3717631.1"/>
    <property type="molecule type" value="Genomic_DNA"/>
</dbReference>
<evidence type="ECO:0000313" key="2">
    <source>
        <dbReference type="Proteomes" id="UP001281147"/>
    </source>
</evidence>